<reference evidence="2" key="2">
    <citation type="submission" date="2016-01" db="EMBL/GenBank/DDBJ databases">
        <title>Diatom-associated endosymboitic cyanobacterium lacks core nitrogen metabolism enzymes.</title>
        <authorList>
            <person name="Hilton J.A."/>
            <person name="Foster R.A."/>
            <person name="Tripp H.J."/>
            <person name="Carter B.J."/>
            <person name="Zehr J.P."/>
            <person name="Villareal T.A."/>
        </authorList>
    </citation>
    <scope>NUCLEOTIDE SEQUENCE [LARGE SCALE GENOMIC DNA]</scope>
    <source>
        <strain evidence="2">HH01</strain>
    </source>
</reference>
<accession>M1X4S0</accession>
<proteinExistence type="predicted"/>
<dbReference type="AlphaFoldDB" id="M1X4S0"/>
<keyword evidence="2" id="KW-1185">Reference proteome</keyword>
<sequence>MEIKRKYLGMEIRRTCIKVQNPKNINFTYLSSSLDFGADEIR</sequence>
<reference evidence="1 2" key="1">
    <citation type="submission" date="2012-05" db="EMBL/GenBank/DDBJ databases">
        <authorList>
            <person name="Hilton J."/>
        </authorList>
    </citation>
    <scope>NUCLEOTIDE SEQUENCE [LARGE SCALE GENOMIC DNA]</scope>
    <source>
        <strain evidence="1 2">HH01</strain>
    </source>
</reference>
<dbReference type="Proteomes" id="UP000053051">
    <property type="component" value="Unassembled WGS sequence"/>
</dbReference>
<evidence type="ECO:0000313" key="2">
    <source>
        <dbReference type="Proteomes" id="UP000053051"/>
    </source>
</evidence>
<dbReference type="EMBL" id="CAIY01000027">
    <property type="protein sequence ID" value="CCH66586.1"/>
    <property type="molecule type" value="Genomic_DNA"/>
</dbReference>
<comment type="caution">
    <text evidence="1">The sequence shown here is derived from an EMBL/GenBank/DDBJ whole genome shotgun (WGS) entry which is preliminary data.</text>
</comment>
<dbReference type="STRING" id="1165094.RINTHH_4310"/>
<organism evidence="1 2">
    <name type="scientific">Richelia intracellularis HH01</name>
    <dbReference type="NCBI Taxonomy" id="1165094"/>
    <lineage>
        <taxon>Bacteria</taxon>
        <taxon>Bacillati</taxon>
        <taxon>Cyanobacteriota</taxon>
        <taxon>Cyanophyceae</taxon>
        <taxon>Nostocales</taxon>
        <taxon>Nostocaceae</taxon>
        <taxon>Richelia</taxon>
    </lineage>
</organism>
<evidence type="ECO:0000313" key="1">
    <source>
        <dbReference type="EMBL" id="CCH66586.1"/>
    </source>
</evidence>
<name>M1X4S0_9NOST</name>
<gene>
    <name evidence="1" type="ORF">RINTHH_4310</name>
</gene>
<protein>
    <submittedName>
        <fullName evidence="1">Uncharacterized protein</fullName>
    </submittedName>
</protein>